<feature type="compositionally biased region" description="Polar residues" evidence="1">
    <location>
        <begin position="209"/>
        <end position="218"/>
    </location>
</feature>
<dbReference type="InterPro" id="IPR045342">
    <property type="entry name" value="Etd1"/>
</dbReference>
<comment type="caution">
    <text evidence="2">The sequence shown here is derived from an EMBL/GenBank/DDBJ whole genome shotgun (WGS) entry which is preliminary data.</text>
</comment>
<feature type="region of interest" description="Disordered" evidence="1">
    <location>
        <begin position="161"/>
        <end position="187"/>
    </location>
</feature>
<dbReference type="Proteomes" id="UP001498771">
    <property type="component" value="Unassembled WGS sequence"/>
</dbReference>
<feature type="region of interest" description="Disordered" evidence="1">
    <location>
        <begin position="1"/>
        <end position="58"/>
    </location>
</feature>
<dbReference type="Pfam" id="PF20162">
    <property type="entry name" value="Etd1"/>
    <property type="match status" value="1"/>
</dbReference>
<feature type="region of interest" description="Disordered" evidence="1">
    <location>
        <begin position="199"/>
        <end position="256"/>
    </location>
</feature>
<evidence type="ECO:0000313" key="2">
    <source>
        <dbReference type="EMBL" id="KAK7206108.1"/>
    </source>
</evidence>
<protein>
    <submittedName>
        <fullName evidence="2">Uncharacterized protein</fullName>
    </submittedName>
</protein>
<reference evidence="2 3" key="1">
    <citation type="submission" date="2024-03" db="EMBL/GenBank/DDBJ databases">
        <title>Genome-scale model development and genomic sequencing of the oleaginous clade Lipomyces.</title>
        <authorList>
            <consortium name="Lawrence Berkeley National Laboratory"/>
            <person name="Czajka J.J."/>
            <person name="Han Y."/>
            <person name="Kim J."/>
            <person name="Mondo S.J."/>
            <person name="Hofstad B.A."/>
            <person name="Robles A."/>
            <person name="Haridas S."/>
            <person name="Riley R."/>
            <person name="LaButti K."/>
            <person name="Pangilinan J."/>
            <person name="Andreopoulos W."/>
            <person name="Lipzen A."/>
            <person name="Yan J."/>
            <person name="Wang M."/>
            <person name="Ng V."/>
            <person name="Grigoriev I.V."/>
            <person name="Spatafora J.W."/>
            <person name="Magnuson J.K."/>
            <person name="Baker S.E."/>
            <person name="Pomraning K.R."/>
        </authorList>
    </citation>
    <scope>NUCLEOTIDE SEQUENCE [LARGE SCALE GENOMIC DNA]</scope>
    <source>
        <strain evidence="2 3">Phaff 52-87</strain>
    </source>
</reference>
<organism evidence="2 3">
    <name type="scientific">Myxozyma melibiosi</name>
    <dbReference type="NCBI Taxonomy" id="54550"/>
    <lineage>
        <taxon>Eukaryota</taxon>
        <taxon>Fungi</taxon>
        <taxon>Dikarya</taxon>
        <taxon>Ascomycota</taxon>
        <taxon>Saccharomycotina</taxon>
        <taxon>Lipomycetes</taxon>
        <taxon>Lipomycetales</taxon>
        <taxon>Lipomycetaceae</taxon>
        <taxon>Myxozyma</taxon>
    </lineage>
</organism>
<evidence type="ECO:0000256" key="1">
    <source>
        <dbReference type="SAM" id="MobiDB-lite"/>
    </source>
</evidence>
<dbReference type="GeneID" id="90035036"/>
<proteinExistence type="predicted"/>
<evidence type="ECO:0000313" key="3">
    <source>
        <dbReference type="Proteomes" id="UP001498771"/>
    </source>
</evidence>
<accession>A0ABR1F8D5</accession>
<feature type="compositionally biased region" description="Low complexity" evidence="1">
    <location>
        <begin position="199"/>
        <end position="208"/>
    </location>
</feature>
<keyword evidence="3" id="KW-1185">Reference proteome</keyword>
<name>A0ABR1F8D5_9ASCO</name>
<dbReference type="EMBL" id="JBBJBU010000003">
    <property type="protein sequence ID" value="KAK7206108.1"/>
    <property type="molecule type" value="Genomic_DNA"/>
</dbReference>
<dbReference type="RefSeq" id="XP_064769141.1">
    <property type="nucleotide sequence ID" value="XM_064909524.1"/>
</dbReference>
<sequence length="315" mass="33090">MAGTSSSPGSTIFSEKCSSHTASAAVPRREHSKPTPLREAWDDDFSISTAADSPLSVPSKIENSQQAVRVHLSNIKRFAAEVEKLKALLAALAADENAAVDQTVVEEADAIVALAETGDQDEEAGRESEQVAWTETGTMDGEQHLRDMRRRSLVGRTILEEISTTSTSQPSSTVSPSTVSTVSPSTVSPYSVFTVSTVSTVSPPTTTSIQLTPSSQHNSDTTDIDIDDDDAWNSSPDDGDDDDDDDTTQTASSVDCRVTTSQNRLDFNAESLPGLIERTVSLMAQIEAALAGTALAGTALAGTALAGTALAGQRK</sequence>
<gene>
    <name evidence="2" type="ORF">BZA70DRAFT_123947</name>
</gene>
<feature type="compositionally biased region" description="Acidic residues" evidence="1">
    <location>
        <begin position="222"/>
        <end position="247"/>
    </location>
</feature>
<feature type="compositionally biased region" description="Low complexity" evidence="1">
    <location>
        <begin position="163"/>
        <end position="187"/>
    </location>
</feature>
<feature type="compositionally biased region" description="Polar residues" evidence="1">
    <location>
        <begin position="1"/>
        <end position="13"/>
    </location>
</feature>